<evidence type="ECO:0000313" key="8">
    <source>
        <dbReference type="EMBL" id="CAA7393961.1"/>
    </source>
</evidence>
<proteinExistence type="predicted"/>
<keyword evidence="3" id="KW-0804">Transcription</keyword>
<dbReference type="SMART" id="SM00297">
    <property type="entry name" value="BROMO"/>
    <property type="match status" value="1"/>
</dbReference>
<dbReference type="InterPro" id="IPR037377">
    <property type="entry name" value="GTE_bromo"/>
</dbReference>
<feature type="domain" description="NET" evidence="7">
    <location>
        <begin position="477"/>
        <end position="558"/>
    </location>
</feature>
<feature type="compositionally biased region" description="Polar residues" evidence="5">
    <location>
        <begin position="1"/>
        <end position="11"/>
    </location>
</feature>
<dbReference type="EMBL" id="LR746266">
    <property type="protein sequence ID" value="CAA7393961.1"/>
    <property type="molecule type" value="Genomic_DNA"/>
</dbReference>
<evidence type="ECO:0000256" key="2">
    <source>
        <dbReference type="ARBA" id="ARBA00023117"/>
    </source>
</evidence>
<evidence type="ECO:0000256" key="5">
    <source>
        <dbReference type="SAM" id="MobiDB-lite"/>
    </source>
</evidence>
<feature type="compositionally biased region" description="Low complexity" evidence="5">
    <location>
        <begin position="635"/>
        <end position="653"/>
    </location>
</feature>
<dbReference type="AlphaFoldDB" id="A0A7I8K889"/>
<keyword evidence="2 4" id="KW-0103">Bromodomain</keyword>
<feature type="region of interest" description="Disordered" evidence="5">
    <location>
        <begin position="564"/>
        <end position="675"/>
    </location>
</feature>
<dbReference type="InterPro" id="IPR027353">
    <property type="entry name" value="NET_dom"/>
</dbReference>
<dbReference type="Pfam" id="PF00439">
    <property type="entry name" value="Bromodomain"/>
    <property type="match status" value="1"/>
</dbReference>
<evidence type="ECO:0000256" key="4">
    <source>
        <dbReference type="PROSITE-ProRule" id="PRU00035"/>
    </source>
</evidence>
<dbReference type="Proteomes" id="UP000663760">
    <property type="component" value="Chromosome 3"/>
</dbReference>
<dbReference type="Pfam" id="PF17035">
    <property type="entry name" value="BET"/>
    <property type="match status" value="1"/>
</dbReference>
<evidence type="ECO:0000259" key="6">
    <source>
        <dbReference type="PROSITE" id="PS50014"/>
    </source>
</evidence>
<feature type="compositionally biased region" description="Polar residues" evidence="5">
    <location>
        <begin position="574"/>
        <end position="583"/>
    </location>
</feature>
<feature type="region of interest" description="Disordered" evidence="5">
    <location>
        <begin position="186"/>
        <end position="266"/>
    </location>
</feature>
<sequence>MASALLASSRNEPFWGEPKVYMRKNPSPNPNPNPRPASDNRSKDRPRVASVSSPFLDRLDHAAGTDEPTSASYAAVPAASDDSSSFNHHKASGKPSNHQHYLTRPSRKESGFDSAYVTFDIATCSRRELQELKRRLISELEQVRSLSNRIKSGDLQTARSACFSTSGYGGGGGGGREVTSAAAVSRPSPVLISQPPVLDSSPRLSASDRRTPKGGNHYLLPAAESPLGGCSGTASFPHGDNDKNLSVGKRSLPLTSPREAKRQATGESEKLLAVMMKKCVQILTKLMKHRYGWVFNTPVDVMGLGLHDYHQIIKRPMDLGTVKSKLDKSSYTSPVEFAADIRLTFNNALLYNPEGHDVHKMAEQLLNLFEKLFADAYKAYDKQTQFQGKGDEEERNSHSGSNVHLPQEEAAGRVPLALASMPSAPSATPSPPSVPGRAPSPSTLPPAHIQPVAPPAKPEMPAASVPTRPAVGKQPKPKAKDPKKREMSFEEKKKLSLGLQSLPQEKMAQVLQIVQRRNPDPALHGDEIELDFETLDTETLWELDRFVGNCKKMMSKMKRQEAILAAAPGGPGPTSETAENNTAEKVMALPPLPSPGKRVGKKAGELGEEDVDIGEDMPSSHFPPVEIEKDTGNHSESSSSSSSSGSDSSSSSDSDSRSSAESDSDADDAQSPAVG</sequence>
<dbReference type="CDD" id="cd05506">
    <property type="entry name" value="Bromo_plant1"/>
    <property type="match status" value="1"/>
</dbReference>
<dbReference type="InterPro" id="IPR036427">
    <property type="entry name" value="Bromodomain-like_sf"/>
</dbReference>
<dbReference type="PROSITE" id="PS50014">
    <property type="entry name" value="BROMODOMAIN_2"/>
    <property type="match status" value="1"/>
</dbReference>
<dbReference type="OrthoDB" id="21449at2759"/>
<dbReference type="InterPro" id="IPR001487">
    <property type="entry name" value="Bromodomain"/>
</dbReference>
<reference evidence="8" key="1">
    <citation type="submission" date="2020-02" db="EMBL/GenBank/DDBJ databases">
        <authorList>
            <person name="Scholz U."/>
            <person name="Mascher M."/>
            <person name="Fiebig A."/>
        </authorList>
    </citation>
    <scope>NUCLEOTIDE SEQUENCE</scope>
</reference>
<dbReference type="SUPFAM" id="SSF47370">
    <property type="entry name" value="Bromodomain"/>
    <property type="match status" value="1"/>
</dbReference>
<dbReference type="PRINTS" id="PR00503">
    <property type="entry name" value="BROMODOMAIN"/>
</dbReference>
<evidence type="ECO:0000259" key="7">
    <source>
        <dbReference type="PROSITE" id="PS51525"/>
    </source>
</evidence>
<feature type="compositionally biased region" description="Low complexity" evidence="5">
    <location>
        <begin position="70"/>
        <end position="85"/>
    </location>
</feature>
<dbReference type="InterPro" id="IPR038336">
    <property type="entry name" value="NET_sf"/>
</dbReference>
<evidence type="ECO:0000313" key="9">
    <source>
        <dbReference type="Proteomes" id="UP000663760"/>
    </source>
</evidence>
<feature type="compositionally biased region" description="Basic and acidic residues" evidence="5">
    <location>
        <begin position="478"/>
        <end position="492"/>
    </location>
</feature>
<feature type="compositionally biased region" description="Basic and acidic residues" evidence="5">
    <location>
        <begin position="38"/>
        <end position="47"/>
    </location>
</feature>
<dbReference type="Gene3D" id="1.20.920.10">
    <property type="entry name" value="Bromodomain-like"/>
    <property type="match status" value="1"/>
</dbReference>
<dbReference type="PROSITE" id="PS51525">
    <property type="entry name" value="NET"/>
    <property type="match status" value="1"/>
</dbReference>
<feature type="region of interest" description="Disordered" evidence="5">
    <location>
        <begin position="1"/>
        <end position="107"/>
    </location>
</feature>
<evidence type="ECO:0000256" key="3">
    <source>
        <dbReference type="ARBA" id="ARBA00023163"/>
    </source>
</evidence>
<dbReference type="PANTHER" id="PTHR45926">
    <property type="entry name" value="OSJNBA0053K19.4 PROTEIN"/>
    <property type="match status" value="1"/>
</dbReference>
<protein>
    <submittedName>
        <fullName evidence="8">Uncharacterized protein</fullName>
    </submittedName>
</protein>
<name>A0A7I8K889_SPIIN</name>
<keyword evidence="9" id="KW-1185">Reference proteome</keyword>
<evidence type="ECO:0000256" key="1">
    <source>
        <dbReference type="ARBA" id="ARBA00023015"/>
    </source>
</evidence>
<feature type="region of interest" description="Disordered" evidence="5">
    <location>
        <begin position="384"/>
        <end position="407"/>
    </location>
</feature>
<dbReference type="Gene3D" id="1.20.1270.220">
    <property type="match status" value="1"/>
</dbReference>
<feature type="compositionally biased region" description="Acidic residues" evidence="5">
    <location>
        <begin position="606"/>
        <end position="615"/>
    </location>
</feature>
<feature type="domain" description="Bromo" evidence="6">
    <location>
        <begin position="287"/>
        <end position="359"/>
    </location>
</feature>
<accession>A0A7I8K889</accession>
<feature type="region of interest" description="Disordered" evidence="5">
    <location>
        <begin position="420"/>
        <end position="492"/>
    </location>
</feature>
<organism evidence="8 9">
    <name type="scientific">Spirodela intermedia</name>
    <name type="common">Intermediate duckweed</name>
    <dbReference type="NCBI Taxonomy" id="51605"/>
    <lineage>
        <taxon>Eukaryota</taxon>
        <taxon>Viridiplantae</taxon>
        <taxon>Streptophyta</taxon>
        <taxon>Embryophyta</taxon>
        <taxon>Tracheophyta</taxon>
        <taxon>Spermatophyta</taxon>
        <taxon>Magnoliopsida</taxon>
        <taxon>Liliopsida</taxon>
        <taxon>Araceae</taxon>
        <taxon>Lemnoideae</taxon>
        <taxon>Spirodela</taxon>
    </lineage>
</organism>
<gene>
    <name evidence="8" type="ORF">SI8410_03004646</name>
</gene>
<keyword evidence="1" id="KW-0805">Transcription regulation</keyword>